<dbReference type="AlphaFoldDB" id="A0A4W3HS40"/>
<dbReference type="Proteomes" id="UP000314986">
    <property type="component" value="Unassembled WGS sequence"/>
</dbReference>
<dbReference type="RefSeq" id="XP_042191819.1">
    <property type="nucleotide sequence ID" value="XM_042335885.1"/>
</dbReference>
<gene>
    <name evidence="1" type="primary">armh1</name>
</gene>
<name>A0A4W3HS40_CALMI</name>
<dbReference type="STRING" id="7868.ENSCMIP00000019031"/>
<dbReference type="Ensembl" id="ENSCMIT00000019392.1">
    <property type="protein sequence ID" value="ENSCMIP00000019031.1"/>
    <property type="gene ID" value="ENSCMIG00000008924.1"/>
</dbReference>
<dbReference type="GeneID" id="103182753"/>
<dbReference type="Gene3D" id="1.25.10.10">
    <property type="entry name" value="Leucine-rich Repeat Variant"/>
    <property type="match status" value="1"/>
</dbReference>
<dbReference type="InterPro" id="IPR011989">
    <property type="entry name" value="ARM-like"/>
</dbReference>
<dbReference type="PANTHER" id="PTHR34258:SF1">
    <property type="entry name" value="ARMADILLO-LIKE HELICAL DOMAIN CONTAINING PROTEIN 1"/>
    <property type="match status" value="1"/>
</dbReference>
<protein>
    <submittedName>
        <fullName evidence="1">Armadillo like helical domain containing 1</fullName>
    </submittedName>
</protein>
<dbReference type="PANTHER" id="PTHR34258">
    <property type="entry name" value="ARMADILLO-LIKE HELICAL DOMAIN CONTAINING PROTEIN 1"/>
    <property type="match status" value="1"/>
</dbReference>
<organism evidence="1 2">
    <name type="scientific">Callorhinchus milii</name>
    <name type="common">Ghost shark</name>
    <dbReference type="NCBI Taxonomy" id="7868"/>
    <lineage>
        <taxon>Eukaryota</taxon>
        <taxon>Metazoa</taxon>
        <taxon>Chordata</taxon>
        <taxon>Craniata</taxon>
        <taxon>Vertebrata</taxon>
        <taxon>Chondrichthyes</taxon>
        <taxon>Holocephali</taxon>
        <taxon>Chimaeriformes</taxon>
        <taxon>Callorhinchidae</taxon>
        <taxon>Callorhinchus</taxon>
    </lineage>
</organism>
<sequence length="421" mass="47415">MTSMKAQSEICRLMDFLQEWDHADRTFRCRMLNDFINANQGKTGPELEIEFAQGASLFLTRVTAWLRLSYMIGTCLSEQLKAIGVFLSAASSQRYIIEVLEVGGLLTFLDILGLKQAREEDKQEAIKLLQIIASGGRKYKELICESYGVRAIAECLAKSKLEKTQEQAQILLELLAQGNQKYQVQVYKGAIALLPTTSSKAQQLALQTLNNLQPIVKITYPCIIKPLLNILRSLHSEVQYEAIELIKKLLEYEIRSDLLKRLAGLLNLCKDPRNRPKILEDQSAPNLLESAPMFIQQAAAAKVIGILIQNSVDISEELMQHELVRKLLITMGNRNHFDSQRQASLALHYIVCTNPNVAEQVKTSMGIELFEMFMNDPENLYQKITEVHADALFNNKANLLLKTEDSEVSPEAEQDGTSAKD</sequence>
<accession>A0A4W3HS40</accession>
<dbReference type="Pfam" id="PF17741">
    <property type="entry name" value="DUF5578"/>
    <property type="match status" value="1"/>
</dbReference>
<dbReference type="InterPro" id="IPR016024">
    <property type="entry name" value="ARM-type_fold"/>
</dbReference>
<dbReference type="OrthoDB" id="278163at2759"/>
<dbReference type="SUPFAM" id="SSF48371">
    <property type="entry name" value="ARM repeat"/>
    <property type="match status" value="1"/>
</dbReference>
<dbReference type="GeneTree" id="ENSGT00390000001593"/>
<reference evidence="1" key="5">
    <citation type="submission" date="2025-09" db="UniProtKB">
        <authorList>
            <consortium name="Ensembl"/>
        </authorList>
    </citation>
    <scope>IDENTIFICATION</scope>
</reference>
<evidence type="ECO:0000313" key="2">
    <source>
        <dbReference type="Proteomes" id="UP000314986"/>
    </source>
</evidence>
<dbReference type="KEGG" id="cmk:103182753"/>
<dbReference type="RefSeq" id="XP_007898046.1">
    <property type="nucleotide sequence ID" value="XM_007899855.2"/>
</dbReference>
<dbReference type="CTD" id="339541"/>
<keyword evidence="2" id="KW-1185">Reference proteome</keyword>
<dbReference type="OMA" id="ETICECY"/>
<dbReference type="InParanoid" id="A0A4W3HS40"/>
<reference evidence="2" key="3">
    <citation type="journal article" date="2014" name="Nature">
        <title>Elephant shark genome provides unique insights into gnathostome evolution.</title>
        <authorList>
            <consortium name="International Elephant Shark Genome Sequencing Consortium"/>
            <person name="Venkatesh B."/>
            <person name="Lee A.P."/>
            <person name="Ravi V."/>
            <person name="Maurya A.K."/>
            <person name="Lian M.M."/>
            <person name="Swann J.B."/>
            <person name="Ohta Y."/>
            <person name="Flajnik M.F."/>
            <person name="Sutoh Y."/>
            <person name="Kasahara M."/>
            <person name="Hoon S."/>
            <person name="Gangu V."/>
            <person name="Roy S.W."/>
            <person name="Irimia M."/>
            <person name="Korzh V."/>
            <person name="Kondrychyn I."/>
            <person name="Lim Z.W."/>
            <person name="Tay B.H."/>
            <person name="Tohari S."/>
            <person name="Kong K.W."/>
            <person name="Ho S."/>
            <person name="Lorente-Galdos B."/>
            <person name="Quilez J."/>
            <person name="Marques-Bonet T."/>
            <person name="Raney B.J."/>
            <person name="Ingham P.W."/>
            <person name="Tay A."/>
            <person name="Hillier L.W."/>
            <person name="Minx P."/>
            <person name="Boehm T."/>
            <person name="Wilson R.K."/>
            <person name="Brenner S."/>
            <person name="Warren W.C."/>
        </authorList>
    </citation>
    <scope>NUCLEOTIDE SEQUENCE [LARGE SCALE GENOMIC DNA]</scope>
</reference>
<proteinExistence type="predicted"/>
<dbReference type="InterPro" id="IPR041090">
    <property type="entry name" value="DUF5578"/>
</dbReference>
<reference evidence="2" key="1">
    <citation type="journal article" date="2006" name="Science">
        <title>Ancient noncoding elements conserved in the human genome.</title>
        <authorList>
            <person name="Venkatesh B."/>
            <person name="Kirkness E.F."/>
            <person name="Loh Y.H."/>
            <person name="Halpern A.L."/>
            <person name="Lee A.P."/>
            <person name="Johnson J."/>
            <person name="Dandona N."/>
            <person name="Viswanathan L.D."/>
            <person name="Tay A."/>
            <person name="Venter J.C."/>
            <person name="Strausberg R.L."/>
            <person name="Brenner S."/>
        </authorList>
    </citation>
    <scope>NUCLEOTIDE SEQUENCE [LARGE SCALE GENOMIC DNA]</scope>
</reference>
<dbReference type="RefSeq" id="XP_007898047.1">
    <property type="nucleotide sequence ID" value="XM_007899856.2"/>
</dbReference>
<reference evidence="1" key="4">
    <citation type="submission" date="2025-08" db="UniProtKB">
        <authorList>
            <consortium name="Ensembl"/>
        </authorList>
    </citation>
    <scope>IDENTIFICATION</scope>
</reference>
<reference evidence="2" key="2">
    <citation type="journal article" date="2007" name="PLoS Biol.">
        <title>Survey sequencing and comparative analysis of the elephant shark (Callorhinchus milii) genome.</title>
        <authorList>
            <person name="Venkatesh B."/>
            <person name="Kirkness E.F."/>
            <person name="Loh Y.H."/>
            <person name="Halpern A.L."/>
            <person name="Lee A.P."/>
            <person name="Johnson J."/>
            <person name="Dandona N."/>
            <person name="Viswanathan L.D."/>
            <person name="Tay A."/>
            <person name="Venter J.C."/>
            <person name="Strausberg R.L."/>
            <person name="Brenner S."/>
        </authorList>
    </citation>
    <scope>NUCLEOTIDE SEQUENCE [LARGE SCALE GENOMIC DNA]</scope>
</reference>
<evidence type="ECO:0000313" key="1">
    <source>
        <dbReference type="Ensembl" id="ENSCMIP00000019031.1"/>
    </source>
</evidence>